<evidence type="ECO:0000256" key="12">
    <source>
        <dbReference type="ARBA" id="ARBA00022842"/>
    </source>
</evidence>
<protein>
    <recommendedName>
        <fullName evidence="15">Hypoxanthine phosphoribosyltransferase</fullName>
        <ecNumber evidence="15">2.4.2.8</ecNumber>
    </recommendedName>
</protein>
<dbReference type="GO" id="GO:0032263">
    <property type="term" value="P:GMP salvage"/>
    <property type="evidence" value="ECO:0007669"/>
    <property type="project" value="TreeGrafter"/>
</dbReference>
<dbReference type="AlphaFoldDB" id="A0A084EHE3"/>
<dbReference type="GO" id="GO:0004422">
    <property type="term" value="F:hypoxanthine phosphoribosyltransferase activity"/>
    <property type="evidence" value="ECO:0007669"/>
    <property type="project" value="InterPro"/>
</dbReference>
<evidence type="ECO:0000256" key="1">
    <source>
        <dbReference type="ARBA" id="ARBA00001946"/>
    </source>
</evidence>
<dbReference type="NCBIfam" id="TIGR01203">
    <property type="entry name" value="HGPRTase"/>
    <property type="match status" value="1"/>
</dbReference>
<name>A0A084EHE3_MYCCA</name>
<evidence type="ECO:0000259" key="16">
    <source>
        <dbReference type="Pfam" id="PF00156"/>
    </source>
</evidence>
<comment type="catalytic activity">
    <reaction evidence="13">
        <text>GMP + diphosphate = guanine + 5-phospho-alpha-D-ribose 1-diphosphate</text>
        <dbReference type="Rhea" id="RHEA:25424"/>
        <dbReference type="ChEBI" id="CHEBI:16235"/>
        <dbReference type="ChEBI" id="CHEBI:33019"/>
        <dbReference type="ChEBI" id="CHEBI:58017"/>
        <dbReference type="ChEBI" id="CHEBI:58115"/>
        <dbReference type="EC" id="2.4.2.8"/>
    </reaction>
    <physiologicalReaction direction="right-to-left" evidence="13">
        <dbReference type="Rhea" id="RHEA:25426"/>
    </physiologicalReaction>
</comment>
<organism evidence="17 18">
    <name type="scientific">Mycoplasma capricolum subsp. capricolum 14232</name>
    <dbReference type="NCBI Taxonomy" id="1188238"/>
    <lineage>
        <taxon>Bacteria</taxon>
        <taxon>Bacillati</taxon>
        <taxon>Mycoplasmatota</taxon>
        <taxon>Mollicutes</taxon>
        <taxon>Mycoplasmataceae</taxon>
        <taxon>Mycoplasma</taxon>
    </lineage>
</organism>
<evidence type="ECO:0000256" key="2">
    <source>
        <dbReference type="ARBA" id="ARBA00004496"/>
    </source>
</evidence>
<dbReference type="UniPathway" id="UPA00591">
    <property type="reaction ID" value="UER00648"/>
</dbReference>
<dbReference type="GO" id="GO:0005829">
    <property type="term" value="C:cytosol"/>
    <property type="evidence" value="ECO:0007669"/>
    <property type="project" value="TreeGrafter"/>
</dbReference>
<evidence type="ECO:0000256" key="7">
    <source>
        <dbReference type="ARBA" id="ARBA00022676"/>
    </source>
</evidence>
<evidence type="ECO:0000256" key="6">
    <source>
        <dbReference type="ARBA" id="ARBA00022490"/>
    </source>
</evidence>
<evidence type="ECO:0000256" key="10">
    <source>
        <dbReference type="ARBA" id="ARBA00022726"/>
    </source>
</evidence>
<keyword evidence="7 15" id="KW-0328">Glycosyltransferase</keyword>
<proteinExistence type="inferred from homology"/>
<dbReference type="InterPro" id="IPR029057">
    <property type="entry name" value="PRTase-like"/>
</dbReference>
<dbReference type="EC" id="2.4.2.8" evidence="15"/>
<evidence type="ECO:0000313" key="18">
    <source>
        <dbReference type="Proteomes" id="UP000028533"/>
    </source>
</evidence>
<dbReference type="CDD" id="cd06223">
    <property type="entry name" value="PRTases_typeI"/>
    <property type="match status" value="1"/>
</dbReference>
<evidence type="ECO:0000256" key="5">
    <source>
        <dbReference type="ARBA" id="ARBA00008391"/>
    </source>
</evidence>
<dbReference type="GO" id="GO:0052657">
    <property type="term" value="F:guanine phosphoribosyltransferase activity"/>
    <property type="evidence" value="ECO:0007669"/>
    <property type="project" value="RHEA"/>
</dbReference>
<dbReference type="GO" id="GO:0032264">
    <property type="term" value="P:IMP salvage"/>
    <property type="evidence" value="ECO:0007669"/>
    <property type="project" value="UniProtKB-UniPathway"/>
</dbReference>
<dbReference type="GO" id="GO:0000287">
    <property type="term" value="F:magnesium ion binding"/>
    <property type="evidence" value="ECO:0007669"/>
    <property type="project" value="TreeGrafter"/>
</dbReference>
<evidence type="ECO:0000256" key="3">
    <source>
        <dbReference type="ARBA" id="ARBA00004669"/>
    </source>
</evidence>
<comment type="cofactor">
    <cofactor evidence="1 15">
        <name>Mg(2+)</name>
        <dbReference type="ChEBI" id="CHEBI:18420"/>
    </cofactor>
</comment>
<dbReference type="Proteomes" id="UP000028533">
    <property type="component" value="Unassembled WGS sequence"/>
</dbReference>
<comment type="caution">
    <text evidence="17">The sequence shown here is derived from an EMBL/GenBank/DDBJ whole genome shotgun (WGS) entry which is preliminary data.</text>
</comment>
<comment type="pathway">
    <text evidence="4">Purine metabolism; GMP biosynthesis via salvage pathway; GMP from guanine: step 1/1.</text>
</comment>
<reference evidence="17 18" key="1">
    <citation type="submission" date="2014-02" db="EMBL/GenBank/DDBJ databases">
        <title>Genome sequence of Mycoplasma capricolum subsp. capricolum strain 14232.</title>
        <authorList>
            <person name="Sirand-Pugnet P."/>
            <person name="Breton M."/>
            <person name="Dordet-Frisoni E."/>
            <person name="Baranowski E."/>
            <person name="Barre A."/>
            <person name="Couture C."/>
            <person name="Dupuy V."/>
            <person name="Gaurivaud P."/>
            <person name="Jacob D."/>
            <person name="Lemaitre C."/>
            <person name="Manso-Silvan L."/>
            <person name="Nikolski M."/>
            <person name="Nouvel L.-X."/>
            <person name="Poumarat F."/>
            <person name="Tardy F."/>
            <person name="Thebault P."/>
            <person name="Theil S."/>
            <person name="Citti C."/>
            <person name="Thiaucourt F."/>
            <person name="Blanchard A."/>
        </authorList>
    </citation>
    <scope>NUCLEOTIDE SEQUENCE [LARGE SCALE GENOMIC DNA]</scope>
    <source>
        <strain evidence="17 18">14232</strain>
    </source>
</reference>
<dbReference type="InterPro" id="IPR050408">
    <property type="entry name" value="HGPRT"/>
</dbReference>
<dbReference type="Pfam" id="PF00156">
    <property type="entry name" value="Pribosyltran"/>
    <property type="match status" value="1"/>
</dbReference>
<keyword evidence="10 15" id="KW-0660">Purine salvage</keyword>
<comment type="similarity">
    <text evidence="5 15">Belongs to the purine/pyrimidine phosphoribosyltransferase family.</text>
</comment>
<dbReference type="InterPro" id="IPR005904">
    <property type="entry name" value="Hxn_phspho_trans"/>
</dbReference>
<feature type="domain" description="Phosphoribosyltransferase" evidence="16">
    <location>
        <begin position="22"/>
        <end position="162"/>
    </location>
</feature>
<dbReference type="InterPro" id="IPR000836">
    <property type="entry name" value="PRTase_dom"/>
</dbReference>
<dbReference type="EMBL" id="JFDO01000033">
    <property type="protein sequence ID" value="KEZ17385.1"/>
    <property type="molecule type" value="Genomic_DNA"/>
</dbReference>
<keyword evidence="11 15" id="KW-0547">Nucleotide-binding</keyword>
<evidence type="ECO:0000256" key="11">
    <source>
        <dbReference type="ARBA" id="ARBA00022741"/>
    </source>
</evidence>
<comment type="pathway">
    <text evidence="3 15">Purine metabolism; IMP biosynthesis via salvage pathway; IMP from hypoxanthine: step 1/1.</text>
</comment>
<dbReference type="RefSeq" id="WP_036432430.1">
    <property type="nucleotide sequence ID" value="NZ_JFDO01000033.1"/>
</dbReference>
<dbReference type="PANTHER" id="PTHR43340:SF1">
    <property type="entry name" value="HYPOXANTHINE PHOSPHORIBOSYLTRANSFERASE"/>
    <property type="match status" value="1"/>
</dbReference>
<evidence type="ECO:0000256" key="8">
    <source>
        <dbReference type="ARBA" id="ARBA00022679"/>
    </source>
</evidence>
<dbReference type="PANTHER" id="PTHR43340">
    <property type="entry name" value="HYPOXANTHINE-GUANINE PHOSPHORIBOSYLTRANSFERASE"/>
    <property type="match status" value="1"/>
</dbReference>
<accession>A0A084EHE3</accession>
<keyword evidence="8 15" id="KW-0808">Transferase</keyword>
<evidence type="ECO:0000256" key="14">
    <source>
        <dbReference type="ARBA" id="ARBA00049402"/>
    </source>
</evidence>
<keyword evidence="6 15" id="KW-0963">Cytoplasm</keyword>
<comment type="subcellular location">
    <subcellularLocation>
        <location evidence="2 15">Cytoplasm</location>
    </subcellularLocation>
</comment>
<gene>
    <name evidence="17" type="primary">hpt-2</name>
    <name evidence="17" type="ORF">MCAPa_7700</name>
</gene>
<comment type="catalytic activity">
    <reaction evidence="14">
        <text>IMP + diphosphate = hypoxanthine + 5-phospho-alpha-D-ribose 1-diphosphate</text>
        <dbReference type="Rhea" id="RHEA:17973"/>
        <dbReference type="ChEBI" id="CHEBI:17368"/>
        <dbReference type="ChEBI" id="CHEBI:33019"/>
        <dbReference type="ChEBI" id="CHEBI:58017"/>
        <dbReference type="ChEBI" id="CHEBI:58053"/>
        <dbReference type="EC" id="2.4.2.8"/>
    </reaction>
    <physiologicalReaction direction="right-to-left" evidence="14">
        <dbReference type="Rhea" id="RHEA:17975"/>
    </physiologicalReaction>
</comment>
<dbReference type="GO" id="GO:0046100">
    <property type="term" value="P:hypoxanthine metabolic process"/>
    <property type="evidence" value="ECO:0007669"/>
    <property type="project" value="TreeGrafter"/>
</dbReference>
<evidence type="ECO:0000256" key="4">
    <source>
        <dbReference type="ARBA" id="ARBA00004676"/>
    </source>
</evidence>
<evidence type="ECO:0000256" key="9">
    <source>
        <dbReference type="ARBA" id="ARBA00022723"/>
    </source>
</evidence>
<dbReference type="GO" id="GO:0006178">
    <property type="term" value="P:guanine salvage"/>
    <property type="evidence" value="ECO:0007669"/>
    <property type="project" value="TreeGrafter"/>
</dbReference>
<keyword evidence="12 15" id="KW-0460">Magnesium</keyword>
<dbReference type="Gene3D" id="3.40.50.2020">
    <property type="match status" value="1"/>
</dbReference>
<evidence type="ECO:0000256" key="15">
    <source>
        <dbReference type="RuleBase" id="RU364099"/>
    </source>
</evidence>
<sequence>MYDLKNVKKVLFTKEQINERIKQVAKEVKKYYLEHPPVNGPLITIGLLKGCVIFNTEFVLNFDYPIQMDFMAVSSYNGMQSTGAIKIKLDTSLDLTNRDVLIVEDMVDTGLTLSKVKEHIIYKGANSVKVVTLVDKKDFHTVDFTPDWNCFNIDDYYIVGYGFDCNEDYRNLPYIGLYQPDNN</sequence>
<dbReference type="GO" id="GO:0006166">
    <property type="term" value="P:purine ribonucleoside salvage"/>
    <property type="evidence" value="ECO:0007669"/>
    <property type="project" value="UniProtKB-KW"/>
</dbReference>
<keyword evidence="9 15" id="KW-0479">Metal-binding</keyword>
<dbReference type="GO" id="GO:0000166">
    <property type="term" value="F:nucleotide binding"/>
    <property type="evidence" value="ECO:0007669"/>
    <property type="project" value="UniProtKB-KW"/>
</dbReference>
<evidence type="ECO:0000313" key="17">
    <source>
        <dbReference type="EMBL" id="KEZ17385.1"/>
    </source>
</evidence>
<evidence type="ECO:0000256" key="13">
    <source>
        <dbReference type="ARBA" id="ARBA00048811"/>
    </source>
</evidence>
<dbReference type="SUPFAM" id="SSF53271">
    <property type="entry name" value="PRTase-like"/>
    <property type="match status" value="1"/>
</dbReference>